<accession>A0A8E2AXL8</accession>
<sequence>RQKTQQAFGHLPCLWQAKVAQDILKGDKNVIYVALTGLEKTFTFWMPLPFCIICTRSERIKIICCQNGIAL</sequence>
<organism evidence="1 2">
    <name type="scientific">Obba rivulosa</name>
    <dbReference type="NCBI Taxonomy" id="1052685"/>
    <lineage>
        <taxon>Eukaryota</taxon>
        <taxon>Fungi</taxon>
        <taxon>Dikarya</taxon>
        <taxon>Basidiomycota</taxon>
        <taxon>Agaricomycotina</taxon>
        <taxon>Agaricomycetes</taxon>
        <taxon>Polyporales</taxon>
        <taxon>Gelatoporiaceae</taxon>
        <taxon>Obba</taxon>
    </lineage>
</organism>
<dbReference type="AlphaFoldDB" id="A0A8E2AXL8"/>
<dbReference type="InterPro" id="IPR027417">
    <property type="entry name" value="P-loop_NTPase"/>
</dbReference>
<proteinExistence type="predicted"/>
<keyword evidence="2" id="KW-1185">Reference proteome</keyword>
<protein>
    <recommendedName>
        <fullName evidence="3">DEAD/DEAH box helicase domain-containing protein</fullName>
    </recommendedName>
</protein>
<dbReference type="Proteomes" id="UP000250043">
    <property type="component" value="Unassembled WGS sequence"/>
</dbReference>
<dbReference type="EMBL" id="KV722490">
    <property type="protein sequence ID" value="OCH87315.1"/>
    <property type="molecule type" value="Genomic_DNA"/>
</dbReference>
<reference evidence="1 2" key="1">
    <citation type="submission" date="2016-07" db="EMBL/GenBank/DDBJ databases">
        <title>Draft genome of the white-rot fungus Obba rivulosa 3A-2.</title>
        <authorList>
            <consortium name="DOE Joint Genome Institute"/>
            <person name="Miettinen O."/>
            <person name="Riley R."/>
            <person name="Acob R."/>
            <person name="Barry K."/>
            <person name="Cullen D."/>
            <person name="De Vries R."/>
            <person name="Hainaut M."/>
            <person name="Hatakka A."/>
            <person name="Henrissat B."/>
            <person name="Hilden K."/>
            <person name="Kuo R."/>
            <person name="Labutti K."/>
            <person name="Lipzen A."/>
            <person name="Makela M.R."/>
            <person name="Sandor L."/>
            <person name="Spatafora J.W."/>
            <person name="Grigoriev I.V."/>
            <person name="Hibbett D.S."/>
        </authorList>
    </citation>
    <scope>NUCLEOTIDE SEQUENCE [LARGE SCALE GENOMIC DNA]</scope>
    <source>
        <strain evidence="1 2">3A-2</strain>
    </source>
</reference>
<feature type="non-terminal residue" evidence="1">
    <location>
        <position position="1"/>
    </location>
</feature>
<dbReference type="OrthoDB" id="10261556at2759"/>
<evidence type="ECO:0008006" key="3">
    <source>
        <dbReference type="Google" id="ProtNLM"/>
    </source>
</evidence>
<gene>
    <name evidence="1" type="ORF">OBBRIDRAFT_736426</name>
</gene>
<evidence type="ECO:0000313" key="1">
    <source>
        <dbReference type="EMBL" id="OCH87315.1"/>
    </source>
</evidence>
<name>A0A8E2AXL8_9APHY</name>
<dbReference type="SUPFAM" id="SSF52540">
    <property type="entry name" value="P-loop containing nucleoside triphosphate hydrolases"/>
    <property type="match status" value="1"/>
</dbReference>
<evidence type="ECO:0000313" key="2">
    <source>
        <dbReference type="Proteomes" id="UP000250043"/>
    </source>
</evidence>